<dbReference type="NCBIfam" id="TIGR00745">
    <property type="entry name" value="apbA_panE"/>
    <property type="match status" value="1"/>
</dbReference>
<keyword evidence="10" id="KW-0472">Membrane</keyword>
<keyword evidence="5 9" id="KW-0521">NADP</keyword>
<evidence type="ECO:0000256" key="7">
    <source>
        <dbReference type="ARBA" id="ARBA00032024"/>
    </source>
</evidence>
<evidence type="ECO:0000256" key="5">
    <source>
        <dbReference type="ARBA" id="ARBA00022857"/>
    </source>
</evidence>
<dbReference type="PANTHER" id="PTHR21708">
    <property type="entry name" value="PROBABLE 2-DEHYDROPANTOATE 2-REDUCTASE"/>
    <property type="match status" value="1"/>
</dbReference>
<comment type="catalytic activity">
    <reaction evidence="8 9">
        <text>(R)-pantoate + NADP(+) = 2-dehydropantoate + NADPH + H(+)</text>
        <dbReference type="Rhea" id="RHEA:16233"/>
        <dbReference type="ChEBI" id="CHEBI:11561"/>
        <dbReference type="ChEBI" id="CHEBI:15378"/>
        <dbReference type="ChEBI" id="CHEBI:15980"/>
        <dbReference type="ChEBI" id="CHEBI:57783"/>
        <dbReference type="ChEBI" id="CHEBI:58349"/>
        <dbReference type="EC" id="1.1.1.169"/>
    </reaction>
</comment>
<proteinExistence type="inferred from homology"/>
<reference evidence="13 14" key="1">
    <citation type="submission" date="2017-04" db="EMBL/GenBank/DDBJ databases">
        <authorList>
            <consortium name="Geobacter pelophilus Genome Sequencing"/>
            <person name="Aoyagi T."/>
            <person name="Koike H."/>
            <person name="Hori T."/>
        </authorList>
    </citation>
    <scope>NUCLEOTIDE SEQUENCE [LARGE SCALE GENOMIC DNA]</scope>
    <source>
        <strain evidence="13 14">Drf2</strain>
    </source>
</reference>
<dbReference type="SUPFAM" id="SSF51735">
    <property type="entry name" value="NAD(P)-binding Rossmann-fold domains"/>
    <property type="match status" value="1"/>
</dbReference>
<reference evidence="14" key="2">
    <citation type="submission" date="2017-05" db="EMBL/GenBank/DDBJ databases">
        <title>Draft genome sequence of Geobacter pelophilus, a iron(III)-reducing bacteria.</title>
        <authorList>
            <person name="Aoyagi T."/>
            <person name="Koike H."/>
            <person name="Morita T."/>
            <person name="Sato Y."/>
            <person name="Habe H."/>
            <person name="Hori T."/>
        </authorList>
    </citation>
    <scope>NUCLEOTIDE SEQUENCE [LARGE SCALE GENOMIC DNA]</scope>
    <source>
        <strain evidence="14">Drf2</strain>
    </source>
</reference>
<evidence type="ECO:0000256" key="1">
    <source>
        <dbReference type="ARBA" id="ARBA00004994"/>
    </source>
</evidence>
<dbReference type="Pfam" id="PF02558">
    <property type="entry name" value="ApbA"/>
    <property type="match status" value="1"/>
</dbReference>
<sequence length="320" mass="35234">MAPQESFQIQRRRMNESNNKTAIIGAGALGAVYGSLLFEMNPDCVYFVAGGKRYDRLKKDGVTVNGKRHAVEVVKPEEATPAELVIVAVKHHQLDEAIADMRKAVGPETVILSVMNGIDSEERIGAAFGMEKVLYGLSLGIDAVREGGAVSYKNLGRILFGERENKASTERVRRISAFFQRAGIAHEIPPDMVRSLWFKYMINVGVNQVSAVLGATYGALRESAEARELMDAAMREVIAVAMAKQVNLSEEDIGQWYQVLSTLSAEGKTSMLQDVEAGRKTEVEMLAGTVIELGERYGIPTPVNRKLFDDLKLIEISQQR</sequence>
<evidence type="ECO:0000256" key="3">
    <source>
        <dbReference type="ARBA" id="ARBA00013014"/>
    </source>
</evidence>
<evidence type="ECO:0000256" key="2">
    <source>
        <dbReference type="ARBA" id="ARBA00007870"/>
    </source>
</evidence>
<dbReference type="InterPro" id="IPR003710">
    <property type="entry name" value="ApbA"/>
</dbReference>
<dbReference type="InterPro" id="IPR051402">
    <property type="entry name" value="KPR-Related"/>
</dbReference>
<protein>
    <recommendedName>
        <fullName evidence="4 9">2-dehydropantoate 2-reductase</fullName>
        <ecNumber evidence="3 9">1.1.1.169</ecNumber>
    </recommendedName>
    <alternativeName>
        <fullName evidence="7 9">Ketopantoate reductase</fullName>
    </alternativeName>
</protein>
<dbReference type="EMBL" id="BDQG01000001">
    <property type="protein sequence ID" value="GAW67508.1"/>
    <property type="molecule type" value="Genomic_DNA"/>
</dbReference>
<evidence type="ECO:0000313" key="13">
    <source>
        <dbReference type="EMBL" id="GAW67508.1"/>
    </source>
</evidence>
<feature type="transmembrane region" description="Helical" evidence="10">
    <location>
        <begin position="21"/>
        <end position="38"/>
    </location>
</feature>
<evidence type="ECO:0000256" key="8">
    <source>
        <dbReference type="ARBA" id="ARBA00048793"/>
    </source>
</evidence>
<dbReference type="PANTHER" id="PTHR21708:SF26">
    <property type="entry name" value="2-DEHYDROPANTOATE 2-REDUCTASE"/>
    <property type="match status" value="1"/>
</dbReference>
<dbReference type="InterPro" id="IPR013328">
    <property type="entry name" value="6PGD_dom2"/>
</dbReference>
<feature type="domain" description="Ketopantoate reductase C-terminal" evidence="12">
    <location>
        <begin position="192"/>
        <end position="314"/>
    </location>
</feature>
<evidence type="ECO:0000256" key="4">
    <source>
        <dbReference type="ARBA" id="ARBA00019465"/>
    </source>
</evidence>
<dbReference type="Pfam" id="PF08546">
    <property type="entry name" value="ApbA_C"/>
    <property type="match status" value="1"/>
</dbReference>
<dbReference type="InterPro" id="IPR036291">
    <property type="entry name" value="NAD(P)-bd_dom_sf"/>
</dbReference>
<keyword evidence="10" id="KW-0812">Transmembrane</keyword>
<comment type="function">
    <text evidence="9">Catalyzes the NADPH-dependent reduction of ketopantoate into pantoic acid.</text>
</comment>
<gene>
    <name evidence="13" type="ORF">GPEL0_01f3367</name>
</gene>
<evidence type="ECO:0000259" key="12">
    <source>
        <dbReference type="Pfam" id="PF08546"/>
    </source>
</evidence>
<dbReference type="Gene3D" id="3.40.50.720">
    <property type="entry name" value="NAD(P)-binding Rossmann-like Domain"/>
    <property type="match status" value="1"/>
</dbReference>
<dbReference type="SUPFAM" id="SSF48179">
    <property type="entry name" value="6-phosphogluconate dehydrogenase C-terminal domain-like"/>
    <property type="match status" value="1"/>
</dbReference>
<dbReference type="Gene3D" id="1.10.1040.10">
    <property type="entry name" value="N-(1-d-carboxylethyl)-l-norvaline Dehydrogenase, domain 2"/>
    <property type="match status" value="1"/>
</dbReference>
<organism evidence="13 14">
    <name type="scientific">Geoanaerobacter pelophilus</name>
    <dbReference type="NCBI Taxonomy" id="60036"/>
    <lineage>
        <taxon>Bacteria</taxon>
        <taxon>Pseudomonadati</taxon>
        <taxon>Thermodesulfobacteriota</taxon>
        <taxon>Desulfuromonadia</taxon>
        <taxon>Geobacterales</taxon>
        <taxon>Geobacteraceae</taxon>
        <taxon>Geoanaerobacter</taxon>
    </lineage>
</organism>
<dbReference type="InterPro" id="IPR013332">
    <property type="entry name" value="KPR_N"/>
</dbReference>
<comment type="similarity">
    <text evidence="2 9">Belongs to the ketopantoate reductase family.</text>
</comment>
<evidence type="ECO:0000313" key="14">
    <source>
        <dbReference type="Proteomes" id="UP000194153"/>
    </source>
</evidence>
<dbReference type="EC" id="1.1.1.169" evidence="3 9"/>
<name>A0ABQ0MKB5_9BACT</name>
<comment type="caution">
    <text evidence="13">The sequence shown here is derived from an EMBL/GenBank/DDBJ whole genome shotgun (WGS) entry which is preliminary data.</text>
</comment>
<feature type="domain" description="Ketopantoate reductase N-terminal" evidence="11">
    <location>
        <begin position="22"/>
        <end position="164"/>
    </location>
</feature>
<dbReference type="InterPro" id="IPR008927">
    <property type="entry name" value="6-PGluconate_DH-like_C_sf"/>
</dbReference>
<keyword evidence="14" id="KW-1185">Reference proteome</keyword>
<keyword evidence="10" id="KW-1133">Transmembrane helix</keyword>
<evidence type="ECO:0000256" key="9">
    <source>
        <dbReference type="RuleBase" id="RU362068"/>
    </source>
</evidence>
<keyword evidence="9" id="KW-0566">Pantothenate biosynthesis</keyword>
<evidence type="ECO:0000256" key="6">
    <source>
        <dbReference type="ARBA" id="ARBA00023002"/>
    </source>
</evidence>
<accession>A0ABQ0MKB5</accession>
<keyword evidence="6 9" id="KW-0560">Oxidoreductase</keyword>
<evidence type="ECO:0000256" key="10">
    <source>
        <dbReference type="SAM" id="Phobius"/>
    </source>
</evidence>
<dbReference type="Proteomes" id="UP000194153">
    <property type="component" value="Unassembled WGS sequence"/>
</dbReference>
<evidence type="ECO:0000259" key="11">
    <source>
        <dbReference type="Pfam" id="PF02558"/>
    </source>
</evidence>
<comment type="pathway">
    <text evidence="1 9">Cofactor biosynthesis; (R)-pantothenate biosynthesis; (R)-pantoate from 3-methyl-2-oxobutanoate: step 2/2.</text>
</comment>
<dbReference type="InterPro" id="IPR013752">
    <property type="entry name" value="KPA_reductase"/>
</dbReference>